<evidence type="ECO:0000256" key="2">
    <source>
        <dbReference type="ARBA" id="ARBA00022481"/>
    </source>
</evidence>
<dbReference type="CDD" id="cd11386">
    <property type="entry name" value="MCP_signal"/>
    <property type="match status" value="1"/>
</dbReference>
<dbReference type="Proteomes" id="UP000064967">
    <property type="component" value="Chromosome"/>
</dbReference>
<dbReference type="PANTHER" id="PTHR43531:SF14">
    <property type="entry name" value="METHYL-ACCEPTING CHEMOTAXIS PROTEIN I-RELATED"/>
    <property type="match status" value="1"/>
</dbReference>
<dbReference type="InterPro" id="IPR004090">
    <property type="entry name" value="Chemotax_Me-accpt_rcpt"/>
</dbReference>
<comment type="subcellular location">
    <subcellularLocation>
        <location evidence="1">Membrane</location>
    </subcellularLocation>
</comment>
<dbReference type="PRINTS" id="PR00260">
    <property type="entry name" value="CHEMTRNSDUCR"/>
</dbReference>
<dbReference type="SMART" id="SM00283">
    <property type="entry name" value="MA"/>
    <property type="match status" value="1"/>
</dbReference>
<proteinExistence type="inferred from homology"/>
<dbReference type="FunFam" id="1.10.287.950:FF:000001">
    <property type="entry name" value="Methyl-accepting chemotaxis sensory transducer"/>
    <property type="match status" value="1"/>
</dbReference>
<dbReference type="STRING" id="1391654.AKJ09_09120"/>
<dbReference type="PANTHER" id="PTHR43531">
    <property type="entry name" value="PROTEIN ICFG"/>
    <property type="match status" value="1"/>
</dbReference>
<dbReference type="EMBL" id="CP012333">
    <property type="protein sequence ID" value="AKV02457.1"/>
    <property type="molecule type" value="Genomic_DNA"/>
</dbReference>
<dbReference type="Pfam" id="PF00672">
    <property type="entry name" value="HAMP"/>
    <property type="match status" value="1"/>
</dbReference>
<keyword evidence="10" id="KW-1185">Reference proteome</keyword>
<comment type="similarity">
    <text evidence="3">Belongs to the methyl-accepting chemotaxis (MCP) protein family.</text>
</comment>
<dbReference type="Pfam" id="PF12729">
    <property type="entry name" value="4HB_MCP_1"/>
    <property type="match status" value="1"/>
</dbReference>
<dbReference type="PROSITE" id="PS50111">
    <property type="entry name" value="CHEMOTAXIS_TRANSDUC_2"/>
    <property type="match status" value="1"/>
</dbReference>
<dbReference type="PROSITE" id="PS50885">
    <property type="entry name" value="HAMP"/>
    <property type="match status" value="1"/>
</dbReference>
<evidence type="ECO:0000256" key="4">
    <source>
        <dbReference type="PROSITE-ProRule" id="PRU00284"/>
    </source>
</evidence>
<dbReference type="GO" id="GO:0004888">
    <property type="term" value="F:transmembrane signaling receptor activity"/>
    <property type="evidence" value="ECO:0007669"/>
    <property type="project" value="InterPro"/>
</dbReference>
<feature type="transmembrane region" description="Helical" evidence="5">
    <location>
        <begin position="192"/>
        <end position="216"/>
    </location>
</feature>
<protein>
    <submittedName>
        <fullName evidence="9">Methyl-accepting chemotaxis protein I (Serine chemoreceptor protein)</fullName>
    </submittedName>
</protein>
<evidence type="ECO:0000259" key="8">
    <source>
        <dbReference type="PROSITE" id="PS50885"/>
    </source>
</evidence>
<keyword evidence="4" id="KW-0807">Transducer</keyword>
<dbReference type="AlphaFoldDB" id="A0A0K1Q9W3"/>
<feature type="domain" description="T-SNARE coiled-coil homology" evidence="7">
    <location>
        <begin position="429"/>
        <end position="491"/>
    </location>
</feature>
<dbReference type="InterPro" id="IPR051310">
    <property type="entry name" value="MCP_chemotaxis"/>
</dbReference>
<keyword evidence="5" id="KW-0472">Membrane</keyword>
<gene>
    <name evidence="9" type="ORF">AKJ09_09120</name>
</gene>
<dbReference type="Gene3D" id="1.10.287.950">
    <property type="entry name" value="Methyl-accepting chemotaxis protein"/>
    <property type="match status" value="1"/>
</dbReference>
<reference evidence="9 10" key="1">
    <citation type="submission" date="2015-08" db="EMBL/GenBank/DDBJ databases">
        <authorList>
            <person name="Babu N.S."/>
            <person name="Beckwith C.J."/>
            <person name="Beseler K.G."/>
            <person name="Brison A."/>
            <person name="Carone J.V."/>
            <person name="Caskin T.P."/>
            <person name="Diamond M."/>
            <person name="Durham M.E."/>
            <person name="Foxe J.M."/>
            <person name="Go M."/>
            <person name="Henderson B.A."/>
            <person name="Jones I.B."/>
            <person name="McGettigan J.A."/>
            <person name="Micheletti S.J."/>
            <person name="Nasrallah M.E."/>
            <person name="Ortiz D."/>
            <person name="Piller C.R."/>
            <person name="Privatt S.R."/>
            <person name="Schneider S.L."/>
            <person name="Sharp S."/>
            <person name="Smith T.C."/>
            <person name="Stanton J.D."/>
            <person name="Ullery H.E."/>
            <person name="Wilson R.J."/>
            <person name="Serrano M.G."/>
            <person name="Buck G."/>
            <person name="Lee V."/>
            <person name="Wang Y."/>
            <person name="Carvalho R."/>
            <person name="Voegtly L."/>
            <person name="Shi R."/>
            <person name="Duckworth R."/>
            <person name="Johnson A."/>
            <person name="Loviza R."/>
            <person name="Walstead R."/>
            <person name="Shah Z."/>
            <person name="Kiflezghi M."/>
            <person name="Wade K."/>
            <person name="Ball S.L."/>
            <person name="Bradley K.W."/>
            <person name="Asai D.J."/>
            <person name="Bowman C.A."/>
            <person name="Russell D.A."/>
            <person name="Pope W.H."/>
            <person name="Jacobs-Sera D."/>
            <person name="Hendrix R.W."/>
            <person name="Hatfull G.F."/>
        </authorList>
    </citation>
    <scope>NUCLEOTIDE SEQUENCE [LARGE SCALE GENOMIC DNA]</scope>
    <source>
        <strain evidence="9 10">DSM 27648</strain>
    </source>
</reference>
<evidence type="ECO:0000259" key="6">
    <source>
        <dbReference type="PROSITE" id="PS50111"/>
    </source>
</evidence>
<keyword evidence="5" id="KW-0812">Transmembrane</keyword>
<dbReference type="GO" id="GO:0005886">
    <property type="term" value="C:plasma membrane"/>
    <property type="evidence" value="ECO:0007669"/>
    <property type="project" value="TreeGrafter"/>
</dbReference>
<feature type="domain" description="Methyl-accepting transducer" evidence="6">
    <location>
        <begin position="270"/>
        <end position="499"/>
    </location>
</feature>
<evidence type="ECO:0000313" key="9">
    <source>
        <dbReference type="EMBL" id="AKV02457.1"/>
    </source>
</evidence>
<sequence length="569" mass="60406">MVMRWFYDLRTMTKLAISFGTMVLLLAVLGVMSHTVATQTSRALEETYRRDMVALDLARRASAERLTIARNYRSAMLEKTEEGRLRWVKEVEGNEATFRADLDELAKYTTRPDQLARLTDAKRLMAEYGPAIRDAVRVMSTDLTKAEAMLSAASSVGIRLAAVLDEYVKVKKELVAETFEQTQRETATGRTVGITVTALAMIFAASLVFIVGGAIATPMKQAVAVLERVAHGDLTAKLDVDRKDEVGAMAAALNRSLGSIRSTLAGVQGVSLEVSAAASQLAASAQQISGGAQEQAASLEETAASLEEISSTVKQNTDNAQEASMLANSARDAAERGGQVVSSAVDAMSEITKSSKKIADIITTIDEIAFQTNLLALNAAVEAARAGEQGRGFGVVAAEVRSLAQRTGSAAKEIRGLIADSTSKVETGTRQVDESGRTLEEIVRSVKRVTDMVAEIAAASREQNTGIDQVNTAVTQVDQVTQSNAAQTEELSATATSLSDKSGHLRSLVAAFELGEGGARDVVPAARSAPRALVAPRVRTKPARGTVVPLAKSAPAASLKKVVNGYEEF</sequence>
<dbReference type="SMART" id="SM00304">
    <property type="entry name" value="HAMP"/>
    <property type="match status" value="1"/>
</dbReference>
<keyword evidence="5" id="KW-1133">Transmembrane helix</keyword>
<dbReference type="KEGG" id="llu:AKJ09_09120"/>
<feature type="domain" description="HAMP" evidence="8">
    <location>
        <begin position="213"/>
        <end position="265"/>
    </location>
</feature>
<accession>A0A0K1Q9W3</accession>
<organism evidence="9 10">
    <name type="scientific">Labilithrix luteola</name>
    <dbReference type="NCBI Taxonomy" id="1391654"/>
    <lineage>
        <taxon>Bacteria</taxon>
        <taxon>Pseudomonadati</taxon>
        <taxon>Myxococcota</taxon>
        <taxon>Polyangia</taxon>
        <taxon>Polyangiales</taxon>
        <taxon>Labilitrichaceae</taxon>
        <taxon>Labilithrix</taxon>
    </lineage>
</organism>
<dbReference type="GO" id="GO:0007165">
    <property type="term" value="P:signal transduction"/>
    <property type="evidence" value="ECO:0007669"/>
    <property type="project" value="UniProtKB-KW"/>
</dbReference>
<evidence type="ECO:0000313" key="10">
    <source>
        <dbReference type="Proteomes" id="UP000064967"/>
    </source>
</evidence>
<dbReference type="SUPFAM" id="SSF58104">
    <property type="entry name" value="Methyl-accepting chemotaxis protein (MCP) signaling domain"/>
    <property type="match status" value="1"/>
</dbReference>
<dbReference type="Pfam" id="PF00015">
    <property type="entry name" value="MCPsignal"/>
    <property type="match status" value="1"/>
</dbReference>
<evidence type="ECO:0000256" key="1">
    <source>
        <dbReference type="ARBA" id="ARBA00004370"/>
    </source>
</evidence>
<dbReference type="PROSITE" id="PS50192">
    <property type="entry name" value="T_SNARE"/>
    <property type="match status" value="1"/>
</dbReference>
<keyword evidence="9" id="KW-0675">Receptor</keyword>
<name>A0A0K1Q9W3_9BACT</name>
<dbReference type="GO" id="GO:0006935">
    <property type="term" value="P:chemotaxis"/>
    <property type="evidence" value="ECO:0007669"/>
    <property type="project" value="InterPro"/>
</dbReference>
<keyword evidence="2" id="KW-0488">Methylation</keyword>
<dbReference type="InterPro" id="IPR000727">
    <property type="entry name" value="T_SNARE_dom"/>
</dbReference>
<evidence type="ECO:0000256" key="3">
    <source>
        <dbReference type="ARBA" id="ARBA00029447"/>
    </source>
</evidence>
<dbReference type="InterPro" id="IPR003660">
    <property type="entry name" value="HAMP_dom"/>
</dbReference>
<dbReference type="InterPro" id="IPR024478">
    <property type="entry name" value="HlyB_4HB_MCP"/>
</dbReference>
<dbReference type="InterPro" id="IPR004089">
    <property type="entry name" value="MCPsignal_dom"/>
</dbReference>
<evidence type="ECO:0000259" key="7">
    <source>
        <dbReference type="PROSITE" id="PS50192"/>
    </source>
</evidence>
<evidence type="ECO:0000256" key="5">
    <source>
        <dbReference type="SAM" id="Phobius"/>
    </source>
</evidence>
<dbReference type="CDD" id="cd06225">
    <property type="entry name" value="HAMP"/>
    <property type="match status" value="1"/>
</dbReference>